<evidence type="ECO:0000313" key="3">
    <source>
        <dbReference type="EMBL" id="KAH8105158.1"/>
    </source>
</evidence>
<proteinExistence type="predicted"/>
<dbReference type="InterPro" id="IPR028110">
    <property type="entry name" value="TMEM254"/>
</dbReference>
<dbReference type="InterPro" id="IPR037119">
    <property type="entry name" value="Haem_oxidase_HugZ-like_sf"/>
</dbReference>
<reference evidence="3" key="1">
    <citation type="journal article" date="2021" name="New Phytol.">
        <title>Evolutionary innovations through gain and loss of genes in the ectomycorrhizal Boletales.</title>
        <authorList>
            <person name="Wu G."/>
            <person name="Miyauchi S."/>
            <person name="Morin E."/>
            <person name="Kuo A."/>
            <person name="Drula E."/>
            <person name="Varga T."/>
            <person name="Kohler A."/>
            <person name="Feng B."/>
            <person name="Cao Y."/>
            <person name="Lipzen A."/>
            <person name="Daum C."/>
            <person name="Hundley H."/>
            <person name="Pangilinan J."/>
            <person name="Johnson J."/>
            <person name="Barry K."/>
            <person name="LaButti K."/>
            <person name="Ng V."/>
            <person name="Ahrendt S."/>
            <person name="Min B."/>
            <person name="Choi I.G."/>
            <person name="Park H."/>
            <person name="Plett J.M."/>
            <person name="Magnuson J."/>
            <person name="Spatafora J.W."/>
            <person name="Nagy L.G."/>
            <person name="Henrissat B."/>
            <person name="Grigoriev I.V."/>
            <person name="Yang Z.L."/>
            <person name="Xu J."/>
            <person name="Martin F.M."/>
        </authorList>
    </citation>
    <scope>NUCLEOTIDE SEQUENCE</scope>
    <source>
        <strain evidence="3">KKN 215</strain>
    </source>
</reference>
<comment type="caution">
    <text evidence="3">The sequence shown here is derived from an EMBL/GenBank/DDBJ whole genome shotgun (WGS) entry which is preliminary data.</text>
</comment>
<feature type="transmembrane region" description="Helical" evidence="1">
    <location>
        <begin position="112"/>
        <end position="129"/>
    </location>
</feature>
<feature type="transmembrane region" description="Helical" evidence="1">
    <location>
        <begin position="184"/>
        <end position="203"/>
    </location>
</feature>
<sequence>MADPVAAKSGFLCMYMSSHPDTLVSYTKYYGKIQEQVVSAEMTAIDTKGMTLKYKTKSGGETKKEVRVTFEPPLAGYEEVKPRLMNMKADADEALGVTRAPQISTFRLPRNALITATLIAALIYTTFAPTPSSSSYSVLFAPATAIRSVVPHSFILGSWYFMVVTHSLEALYTFSLCKKHRTGFVVGAQFVVATLLFGAPIWMDLRRRVQAARIDSIMKGR</sequence>
<protein>
    <recommendedName>
        <fullName evidence="2">DUF2470 domain-containing protein</fullName>
    </recommendedName>
</protein>
<evidence type="ECO:0000256" key="1">
    <source>
        <dbReference type="SAM" id="Phobius"/>
    </source>
</evidence>
<gene>
    <name evidence="3" type="ORF">BXZ70DRAFT_919606</name>
</gene>
<keyword evidence="1" id="KW-1133">Transmembrane helix</keyword>
<keyword evidence="4" id="KW-1185">Reference proteome</keyword>
<evidence type="ECO:0000259" key="2">
    <source>
        <dbReference type="Pfam" id="PF10615"/>
    </source>
</evidence>
<dbReference type="AlphaFoldDB" id="A0A8K0UX56"/>
<dbReference type="PANTHER" id="PTHR37783:SF1">
    <property type="entry name" value="MEMBRANE PROTEIN, PUTATIVE (AFU_ORTHOLOGUE AFUA_1G04315)-RELATED"/>
    <property type="match status" value="1"/>
</dbReference>
<keyword evidence="1" id="KW-0812">Transmembrane</keyword>
<dbReference type="Gene3D" id="3.20.180.10">
    <property type="entry name" value="PNP-oxidase-like"/>
    <property type="match status" value="1"/>
</dbReference>
<accession>A0A8K0UX56</accession>
<dbReference type="Pfam" id="PF10615">
    <property type="entry name" value="DUF2470"/>
    <property type="match status" value="1"/>
</dbReference>
<dbReference type="PANTHER" id="PTHR37783">
    <property type="entry name" value="MEMBRANE PROTEIN, PUTATIVE (AFU_ORTHOLOGUE AFUA_1G04315)-RELATED"/>
    <property type="match status" value="1"/>
</dbReference>
<dbReference type="Proteomes" id="UP000813824">
    <property type="component" value="Unassembled WGS sequence"/>
</dbReference>
<dbReference type="OrthoDB" id="5553410at2759"/>
<dbReference type="Pfam" id="PF14934">
    <property type="entry name" value="TMEM254"/>
    <property type="match status" value="1"/>
</dbReference>
<name>A0A8K0UX56_9AGAR</name>
<dbReference type="EMBL" id="JAEVFJ010000004">
    <property type="protein sequence ID" value="KAH8105158.1"/>
    <property type="molecule type" value="Genomic_DNA"/>
</dbReference>
<keyword evidence="1" id="KW-0472">Membrane</keyword>
<organism evidence="3 4">
    <name type="scientific">Cristinia sonorae</name>
    <dbReference type="NCBI Taxonomy" id="1940300"/>
    <lineage>
        <taxon>Eukaryota</taxon>
        <taxon>Fungi</taxon>
        <taxon>Dikarya</taxon>
        <taxon>Basidiomycota</taxon>
        <taxon>Agaricomycotina</taxon>
        <taxon>Agaricomycetes</taxon>
        <taxon>Agaricomycetidae</taxon>
        <taxon>Agaricales</taxon>
        <taxon>Pleurotineae</taxon>
        <taxon>Stephanosporaceae</taxon>
        <taxon>Cristinia</taxon>
    </lineage>
</organism>
<dbReference type="InterPro" id="IPR019595">
    <property type="entry name" value="DUF2470"/>
</dbReference>
<feature type="domain" description="DUF2470" evidence="2">
    <location>
        <begin position="11"/>
        <end position="87"/>
    </location>
</feature>
<feature type="transmembrane region" description="Helical" evidence="1">
    <location>
        <begin position="149"/>
        <end position="172"/>
    </location>
</feature>
<evidence type="ECO:0000313" key="4">
    <source>
        <dbReference type="Proteomes" id="UP000813824"/>
    </source>
</evidence>